<dbReference type="Pfam" id="PF25469">
    <property type="entry name" value="WHD_NWD1"/>
    <property type="match status" value="1"/>
</dbReference>
<dbReference type="InterPro" id="IPR001680">
    <property type="entry name" value="WD40_rpt"/>
</dbReference>
<evidence type="ECO:0000256" key="3">
    <source>
        <dbReference type="PROSITE-ProRule" id="PRU00221"/>
    </source>
</evidence>
<organism evidence="6 7">
    <name type="scientific">Paralvinella palmiformis</name>
    <dbReference type="NCBI Taxonomy" id="53620"/>
    <lineage>
        <taxon>Eukaryota</taxon>
        <taxon>Metazoa</taxon>
        <taxon>Spiralia</taxon>
        <taxon>Lophotrochozoa</taxon>
        <taxon>Annelida</taxon>
        <taxon>Polychaeta</taxon>
        <taxon>Sedentaria</taxon>
        <taxon>Canalipalpata</taxon>
        <taxon>Terebellida</taxon>
        <taxon>Terebelliformia</taxon>
        <taxon>Alvinellidae</taxon>
        <taxon>Paralvinella</taxon>
    </lineage>
</organism>
<dbReference type="Gene3D" id="3.40.50.300">
    <property type="entry name" value="P-loop containing nucleotide triphosphate hydrolases"/>
    <property type="match status" value="1"/>
</dbReference>
<dbReference type="Proteomes" id="UP001208570">
    <property type="component" value="Unassembled WGS sequence"/>
</dbReference>
<evidence type="ECO:0000313" key="7">
    <source>
        <dbReference type="Proteomes" id="UP001208570"/>
    </source>
</evidence>
<evidence type="ECO:0000256" key="1">
    <source>
        <dbReference type="ARBA" id="ARBA00022574"/>
    </source>
</evidence>
<sequence length="1321" mass="150235">MRRSERRNNLQICPRRDSDTGGSDLWSSTLPLDHGGAPNTAKVTNMIEATDREIYFLKLKYSVIERIFLQQVVYPEIRELCINNGCELVVYDLQLGLRDEFCFGYILRSFSQKIMTQCSSPSRRAFFTLETRSLLLSPRYYLDELKEPANYVLKPVSANIEKYLNDSEEVYREGYRQWEKNMIHLQHVLLQRSPLEFQNNVCKSVIHESLERFIFSGVWPKEVTFWLRRKFSDRNEGTTNWSLNANFFDIAVDRIDDVAQSRLESLADRLSRQINPLQKLDVKVKWSGSGINPDEGHHADYLTEFCSRYQQMLLGRIEEEIQRKQEPDIRCNKSVSRGLTKTLYQEIQQQTLMCQNMAEHFYGKERILNSIETYIQTGHVDNLETAQGTIRPLVLHGVAGVGKSSVLAQIANQYCTLEGWTSAVAVVRFVGASTRCETLEQLLQSVREHLSVLVGLPVMSVYEADGLSLDALLGKVPPETPLIVFLDGLEQLLDDPPNVSWLPKELPSHIRMLISVRTDSTWMKAVQDRLSSSGFLIEVPPMTVDAVIDAINSRFSQKNLVVPTEIDTQLRGQLSISTPLHTVVLTILLLENGIALEKKVTFINMSTEKLINEALQFLEDSFSKMYIKKIALYLALSRYGLADAEILDVLSRDKDVMEGIVPYQKSLFRVVPCLLWLYMKEFLRPILLERTSHGLLIYKWKYAIVEDAVKARYQNLLSNCEKLLLSYYQGTLKCPLFSKKKPSIVESIKSTLDANMCHIRSQNMQYAQCFNGRKLDELPWLLYQRGELDELANYLLSMPWILAKLSTSGLMVVLREFDMCLSKLPGGQRRAGVLFVRDLLSRLAAICCEDPKQLPIQLHLRSKYGDIAVPDDLPMVRKFFDAYENDPSPLLMPSPQQTKMMGRVYRSLASLDESHVFGGFFNFRNELDHVISVSPDRGQIQVWNIRSNEAVRTLVGLQQPKDVKVCDTYKAVVLCSRELKVYDLDSGELVCSLKGVLNIRMPFFGVHDADHTIAMARNRMYVNMMSNVTGEMVTTFKVGEDRFMDSMLTSENGERCVCGDAVQKPFPLLVWDLHKRKLIYDLRIQGHEFLTKVSAISKDGHYVTCACKRHYVLRDEVIDKMLLYHRTLMFVLDILLVSSNDYYADEPVTKTFMELEDPDPTFIVVYDLQSGSLFKKWKGTYSPTGVAMSQDLVVTGHEDGTVCVWDLVSGSLKHQLIGHSRGPDFLRLSNNGKRCVSWDGTGRDNTIRLWDLEKGVCLGTFYSGCKISCCAISPDGSMVLVGLPGIEKLVTLLPPGESQPVREGSVFGDASRSGAVFDVSE</sequence>
<accession>A0AAD9J897</accession>
<keyword evidence="7" id="KW-1185">Reference proteome</keyword>
<dbReference type="InterPro" id="IPR015943">
    <property type="entry name" value="WD40/YVTN_repeat-like_dom_sf"/>
</dbReference>
<dbReference type="InterPro" id="IPR052752">
    <property type="entry name" value="NACHT-WD_repeat"/>
</dbReference>
<dbReference type="InterPro" id="IPR011047">
    <property type="entry name" value="Quinoprotein_ADH-like_sf"/>
</dbReference>
<feature type="region of interest" description="Disordered" evidence="4">
    <location>
        <begin position="1"/>
        <end position="23"/>
    </location>
</feature>
<dbReference type="Gene3D" id="2.130.10.10">
    <property type="entry name" value="YVTN repeat-like/Quinoprotein amine dehydrogenase"/>
    <property type="match status" value="2"/>
</dbReference>
<feature type="repeat" description="WD" evidence="3">
    <location>
        <begin position="1192"/>
        <end position="1215"/>
    </location>
</feature>
<gene>
    <name evidence="6" type="ORF">LSH36_504g01040</name>
</gene>
<dbReference type="InterPro" id="IPR057588">
    <property type="entry name" value="NWD1/2-like_WH"/>
</dbReference>
<dbReference type="PANTHER" id="PTHR19871:SF45">
    <property type="entry name" value="NACHT DOMAIN-CONTAINING PROTEIN"/>
    <property type="match status" value="1"/>
</dbReference>
<keyword evidence="2" id="KW-0677">Repeat</keyword>
<keyword evidence="1 3" id="KW-0853">WD repeat</keyword>
<dbReference type="EMBL" id="JAODUP010000504">
    <property type="protein sequence ID" value="KAK2148293.1"/>
    <property type="molecule type" value="Genomic_DNA"/>
</dbReference>
<dbReference type="PANTHER" id="PTHR19871">
    <property type="entry name" value="BETA TRANSDUCIN-RELATED PROTEIN"/>
    <property type="match status" value="1"/>
</dbReference>
<feature type="domain" description="NWD1/2-like winged helix-turn-helix" evidence="5">
    <location>
        <begin position="604"/>
        <end position="715"/>
    </location>
</feature>
<reference evidence="6" key="1">
    <citation type="journal article" date="2023" name="Mol. Biol. Evol.">
        <title>Third-Generation Sequencing Reveals the Adaptive Role of the Epigenome in Three Deep-Sea Polychaetes.</title>
        <authorList>
            <person name="Perez M."/>
            <person name="Aroh O."/>
            <person name="Sun Y."/>
            <person name="Lan Y."/>
            <person name="Juniper S.K."/>
            <person name="Young C.R."/>
            <person name="Angers B."/>
            <person name="Qian P.Y."/>
        </authorList>
    </citation>
    <scope>NUCLEOTIDE SEQUENCE</scope>
    <source>
        <strain evidence="6">P08H-3</strain>
    </source>
</reference>
<dbReference type="SMART" id="SM00320">
    <property type="entry name" value="WD40"/>
    <property type="match status" value="2"/>
</dbReference>
<dbReference type="PROSITE" id="PS50082">
    <property type="entry name" value="WD_REPEATS_2"/>
    <property type="match status" value="1"/>
</dbReference>
<dbReference type="InterPro" id="IPR027417">
    <property type="entry name" value="P-loop_NTPase"/>
</dbReference>
<evidence type="ECO:0000259" key="5">
    <source>
        <dbReference type="Pfam" id="PF25469"/>
    </source>
</evidence>
<dbReference type="SUPFAM" id="SSF50998">
    <property type="entry name" value="Quinoprotein alcohol dehydrogenase-like"/>
    <property type="match status" value="1"/>
</dbReference>
<evidence type="ECO:0000256" key="4">
    <source>
        <dbReference type="SAM" id="MobiDB-lite"/>
    </source>
</evidence>
<dbReference type="SUPFAM" id="SSF52540">
    <property type="entry name" value="P-loop containing nucleoside triphosphate hydrolases"/>
    <property type="match status" value="1"/>
</dbReference>
<evidence type="ECO:0000256" key="2">
    <source>
        <dbReference type="ARBA" id="ARBA00022737"/>
    </source>
</evidence>
<comment type="caution">
    <text evidence="6">The sequence shown here is derived from an EMBL/GenBank/DDBJ whole genome shotgun (WGS) entry which is preliminary data.</text>
</comment>
<dbReference type="Pfam" id="PF00400">
    <property type="entry name" value="WD40"/>
    <property type="match status" value="2"/>
</dbReference>
<proteinExistence type="predicted"/>
<evidence type="ECO:0000313" key="6">
    <source>
        <dbReference type="EMBL" id="KAK2148293.1"/>
    </source>
</evidence>
<protein>
    <recommendedName>
        <fullName evidence="5">NWD1/2-like winged helix-turn-helix domain-containing protein</fullName>
    </recommendedName>
</protein>
<name>A0AAD9J897_9ANNE</name>